<evidence type="ECO:0000313" key="2">
    <source>
        <dbReference type="Proteomes" id="UP000197535"/>
    </source>
</evidence>
<name>A0A254TA72_9BURK</name>
<organism evidence="1 2">
    <name type="scientific">Noviherbaspirillum denitrificans</name>
    <dbReference type="NCBI Taxonomy" id="1968433"/>
    <lineage>
        <taxon>Bacteria</taxon>
        <taxon>Pseudomonadati</taxon>
        <taxon>Pseudomonadota</taxon>
        <taxon>Betaproteobacteria</taxon>
        <taxon>Burkholderiales</taxon>
        <taxon>Oxalobacteraceae</taxon>
        <taxon>Noviherbaspirillum</taxon>
    </lineage>
</organism>
<dbReference type="EMBL" id="LSTO01000001">
    <property type="protein sequence ID" value="OWW19465.1"/>
    <property type="molecule type" value="Genomic_DNA"/>
</dbReference>
<sequence length="84" mass="9484">MIDPADSRTLPLQKPTRVHFTTDARIYTVVLDQDLLGDWRLTQSWLTRNGKRGGKSQLVESFAEGMALLEKIAKNRLPETGQMA</sequence>
<comment type="caution">
    <text evidence="1">The sequence shown here is derived from an EMBL/GenBank/DDBJ whole genome shotgun (WGS) entry which is preliminary data.</text>
</comment>
<dbReference type="AlphaFoldDB" id="A0A254TA72"/>
<protein>
    <submittedName>
        <fullName evidence="1">Uncharacterized protein</fullName>
    </submittedName>
</protein>
<dbReference type="Proteomes" id="UP000197535">
    <property type="component" value="Unassembled WGS sequence"/>
</dbReference>
<dbReference type="OrthoDB" id="5801306at2"/>
<evidence type="ECO:0000313" key="1">
    <source>
        <dbReference type="EMBL" id="OWW19465.1"/>
    </source>
</evidence>
<proteinExistence type="predicted"/>
<accession>A0A254TA72</accession>
<keyword evidence="2" id="KW-1185">Reference proteome</keyword>
<reference evidence="1 2" key="1">
    <citation type="submission" date="2016-02" db="EMBL/GenBank/DDBJ databases">
        <authorList>
            <person name="Wen L."/>
            <person name="He K."/>
            <person name="Yang H."/>
        </authorList>
    </citation>
    <scope>NUCLEOTIDE SEQUENCE [LARGE SCALE GENOMIC DNA]</scope>
    <source>
        <strain evidence="1 2">TSA40</strain>
    </source>
</reference>
<dbReference type="RefSeq" id="WP_088706372.1">
    <property type="nucleotide sequence ID" value="NZ_LSTO01000001.1"/>
</dbReference>
<gene>
    <name evidence="1" type="ORF">AYR66_08035</name>
</gene>